<dbReference type="Pfam" id="PF25935">
    <property type="entry name" value="BSH_LcnD"/>
    <property type="match status" value="1"/>
</dbReference>
<evidence type="ECO:0000256" key="5">
    <source>
        <dbReference type="ARBA" id="ARBA00023136"/>
    </source>
</evidence>
<keyword evidence="4 7" id="KW-1133">Transmembrane helix</keyword>
<feature type="transmembrane region" description="Helical" evidence="7">
    <location>
        <begin position="22"/>
        <end position="40"/>
    </location>
</feature>
<evidence type="ECO:0000256" key="3">
    <source>
        <dbReference type="ARBA" id="ARBA00022692"/>
    </source>
</evidence>
<dbReference type="Pfam" id="PF25940">
    <property type="entry name" value="LcnD_C"/>
    <property type="match status" value="1"/>
</dbReference>
<sequence length="365" mass="41930">MDDQCYESVEFYHRRYGNFSNWVIWPIISLLGCLVLFLCFTKKEITIQAIGQVAPKEGKRTILSPSNSKIVVNHLKENKLVHRGDVLLRFDHAEREISSVNNQEKIKRNDEHLGLLRMYQASVESGQNRFGTQDAFGLYNQYQAYRSQIEELTLEEENGLNQISYSLDETKEKELQRQHLSRDTQQKREGLKNKTIASIKQEIQSLSDNQLDLKSNHASDQQAEELETLRAPTDGRLHLRNDDLSLTTIPAGTEMADIYPDLKTGTIVDVQFTIPAKEVKQLKIGQKVRFYANQSGPKALLLRGKVRQIDQAPIKTKEGNVYLAKAELVLSTRDYDQIRYGLEGRVSIITGKMTWMNDLRKLVFK</sequence>
<dbReference type="Proteomes" id="UP001519418">
    <property type="component" value="Unassembled WGS sequence"/>
</dbReference>
<evidence type="ECO:0000256" key="4">
    <source>
        <dbReference type="ARBA" id="ARBA00022989"/>
    </source>
</evidence>
<feature type="domain" description="LcnD-like C-terminal" evidence="10">
    <location>
        <begin position="268"/>
        <end position="352"/>
    </location>
</feature>
<keyword evidence="3 7" id="KW-0812">Transmembrane</keyword>
<dbReference type="Pfam" id="PF25887">
    <property type="entry name" value="HB_LcnD"/>
    <property type="match status" value="1"/>
</dbReference>
<feature type="compositionally biased region" description="Basic and acidic residues" evidence="6">
    <location>
        <begin position="171"/>
        <end position="192"/>
    </location>
</feature>
<comment type="similarity">
    <text evidence="2">Belongs to the membrane fusion protein (MFP) (TC 8.A.1) family.</text>
</comment>
<proteinExistence type="inferred from homology"/>
<dbReference type="PANTHER" id="PTHR30386:SF26">
    <property type="entry name" value="TRANSPORT PROTEIN COMB"/>
    <property type="match status" value="1"/>
</dbReference>
<evidence type="ECO:0000259" key="8">
    <source>
        <dbReference type="Pfam" id="PF25887"/>
    </source>
</evidence>
<comment type="caution">
    <text evidence="11">The sequence shown here is derived from an EMBL/GenBank/DDBJ whole genome shotgun (WGS) entry which is preliminary data.</text>
</comment>
<feature type="domain" description="LcnD-like barrel-sandwich hybrid" evidence="9">
    <location>
        <begin position="61"/>
        <end position="260"/>
    </location>
</feature>
<evidence type="ECO:0000259" key="10">
    <source>
        <dbReference type="Pfam" id="PF25940"/>
    </source>
</evidence>
<keyword evidence="12" id="KW-1185">Reference proteome</keyword>
<accession>A0ABS5QN19</accession>
<dbReference type="InterPro" id="IPR058795">
    <property type="entry name" value="LcnD_C"/>
</dbReference>
<feature type="domain" description="LcnD-like long helical bundle" evidence="8">
    <location>
        <begin position="107"/>
        <end position="163"/>
    </location>
</feature>
<evidence type="ECO:0000256" key="2">
    <source>
        <dbReference type="ARBA" id="ARBA00009477"/>
    </source>
</evidence>
<evidence type="ECO:0000256" key="6">
    <source>
        <dbReference type="SAM" id="MobiDB-lite"/>
    </source>
</evidence>
<protein>
    <submittedName>
        <fullName evidence="11">HlyD family efflux transporter periplasmic adaptor subunit</fullName>
    </submittedName>
</protein>
<evidence type="ECO:0000256" key="7">
    <source>
        <dbReference type="SAM" id="Phobius"/>
    </source>
</evidence>
<dbReference type="EMBL" id="JAAMFI010000001">
    <property type="protein sequence ID" value="MBS9334468.1"/>
    <property type="molecule type" value="Genomic_DNA"/>
</dbReference>
<feature type="region of interest" description="Disordered" evidence="6">
    <location>
        <begin position="171"/>
        <end position="193"/>
    </location>
</feature>
<gene>
    <name evidence="11" type="ORF">G6R27_00255</name>
</gene>
<keyword evidence="5 7" id="KW-0472">Membrane</keyword>
<organism evidence="11 12">
    <name type="scientific">Fructobacillus papyriferae</name>
    <dbReference type="NCBI Taxonomy" id="2713171"/>
    <lineage>
        <taxon>Bacteria</taxon>
        <taxon>Bacillati</taxon>
        <taxon>Bacillota</taxon>
        <taxon>Bacilli</taxon>
        <taxon>Lactobacillales</taxon>
        <taxon>Lactobacillaceae</taxon>
        <taxon>Fructobacillus</taxon>
    </lineage>
</organism>
<name>A0ABS5QN19_9LACO</name>
<dbReference type="PANTHER" id="PTHR30386">
    <property type="entry name" value="MEMBRANE FUSION SUBUNIT OF EMRAB-TOLC MULTIDRUG EFFLUX PUMP"/>
    <property type="match status" value="1"/>
</dbReference>
<dbReference type="InterPro" id="IPR058794">
    <property type="entry name" value="HB_LcnD"/>
</dbReference>
<evidence type="ECO:0000256" key="1">
    <source>
        <dbReference type="ARBA" id="ARBA00004167"/>
    </source>
</evidence>
<reference evidence="11 12" key="1">
    <citation type="submission" date="2020-02" db="EMBL/GenBank/DDBJ databases">
        <title>Fructobacillus sp. isolated from paper mulberry of Taiwan.</title>
        <authorList>
            <person name="Lin S.-T."/>
        </authorList>
    </citation>
    <scope>NUCLEOTIDE SEQUENCE [LARGE SCALE GENOMIC DNA]</scope>
    <source>
        <strain evidence="11 12">M1-10</strain>
    </source>
</reference>
<dbReference type="RefSeq" id="WP_213819087.1">
    <property type="nucleotide sequence ID" value="NZ_JAAMFI010000001.1"/>
</dbReference>
<comment type="subcellular location">
    <subcellularLocation>
        <location evidence="1">Membrane</location>
        <topology evidence="1">Single-pass membrane protein</topology>
    </subcellularLocation>
</comment>
<dbReference type="InterPro" id="IPR058786">
    <property type="entry name" value="BSH_LcnD"/>
</dbReference>
<dbReference type="Gene3D" id="2.40.30.170">
    <property type="match status" value="1"/>
</dbReference>
<dbReference type="InterPro" id="IPR050739">
    <property type="entry name" value="MFP"/>
</dbReference>
<evidence type="ECO:0000259" key="9">
    <source>
        <dbReference type="Pfam" id="PF25935"/>
    </source>
</evidence>
<evidence type="ECO:0000313" key="11">
    <source>
        <dbReference type="EMBL" id="MBS9334468.1"/>
    </source>
</evidence>
<evidence type="ECO:0000313" key="12">
    <source>
        <dbReference type="Proteomes" id="UP001519418"/>
    </source>
</evidence>